<accession>A0AAW6BJN9</accession>
<name>A0AAW6BJN9_9GAMM</name>
<dbReference type="AlphaFoldDB" id="A0AAW6BJN9"/>
<sequence>MTGVSECSQQRGNLKDNRYIFERGNPGDITAPFANQHTSYIPNHKWNKNSNILLFLLLPLNST</sequence>
<organism evidence="1 2">
    <name type="scientific">Photorhabdus bodei</name>
    <dbReference type="NCBI Taxonomy" id="2029681"/>
    <lineage>
        <taxon>Bacteria</taxon>
        <taxon>Pseudomonadati</taxon>
        <taxon>Pseudomonadota</taxon>
        <taxon>Gammaproteobacteria</taxon>
        <taxon>Enterobacterales</taxon>
        <taxon>Morganellaceae</taxon>
        <taxon>Photorhabdus</taxon>
    </lineage>
</organism>
<dbReference type="EMBL" id="JAQMFO010000018">
    <property type="protein sequence ID" value="MDB6372816.1"/>
    <property type="molecule type" value="Genomic_DNA"/>
</dbReference>
<gene>
    <name evidence="1" type="ORF">PH362_12910</name>
</gene>
<comment type="caution">
    <text evidence="1">The sequence shown here is derived from an EMBL/GenBank/DDBJ whole genome shotgun (WGS) entry which is preliminary data.</text>
</comment>
<evidence type="ECO:0000313" key="2">
    <source>
        <dbReference type="Proteomes" id="UP001212996"/>
    </source>
</evidence>
<evidence type="ECO:0000313" key="1">
    <source>
        <dbReference type="EMBL" id="MDB6372816.1"/>
    </source>
</evidence>
<protein>
    <submittedName>
        <fullName evidence="1">Uncharacterized protein</fullName>
    </submittedName>
</protein>
<dbReference type="Proteomes" id="UP001212996">
    <property type="component" value="Unassembled WGS sequence"/>
</dbReference>
<dbReference type="RefSeq" id="WP_146748082.1">
    <property type="nucleotide sequence ID" value="NZ_CAWQKC010000259.1"/>
</dbReference>
<reference evidence="1" key="1">
    <citation type="submission" date="2023-01" db="EMBL/GenBank/DDBJ databases">
        <title>Genome sequencing of Photorhabdus bodei 09-20.</title>
        <authorList>
            <person name="Kalindamar S."/>
            <person name="Kumru S."/>
        </authorList>
    </citation>
    <scope>NUCLEOTIDE SEQUENCE</scope>
    <source>
        <strain evidence="1">09-20</strain>
    </source>
</reference>
<proteinExistence type="predicted"/>